<dbReference type="InterPro" id="IPR055302">
    <property type="entry name" value="F-box_dom-containing"/>
</dbReference>
<feature type="region of interest" description="Disordered" evidence="1">
    <location>
        <begin position="1"/>
        <end position="48"/>
    </location>
</feature>
<dbReference type="InterPro" id="IPR006566">
    <property type="entry name" value="FBD"/>
</dbReference>
<organism evidence="3 4">
    <name type="scientific">Urochloa decumbens</name>
    <dbReference type="NCBI Taxonomy" id="240449"/>
    <lineage>
        <taxon>Eukaryota</taxon>
        <taxon>Viridiplantae</taxon>
        <taxon>Streptophyta</taxon>
        <taxon>Embryophyta</taxon>
        <taxon>Tracheophyta</taxon>
        <taxon>Spermatophyta</taxon>
        <taxon>Magnoliopsida</taxon>
        <taxon>Liliopsida</taxon>
        <taxon>Poales</taxon>
        <taxon>Poaceae</taxon>
        <taxon>PACMAD clade</taxon>
        <taxon>Panicoideae</taxon>
        <taxon>Panicodae</taxon>
        <taxon>Paniceae</taxon>
        <taxon>Melinidinae</taxon>
        <taxon>Urochloa</taxon>
    </lineage>
</organism>
<evidence type="ECO:0000313" key="3">
    <source>
        <dbReference type="EMBL" id="CAL5010101.1"/>
    </source>
</evidence>
<dbReference type="SUPFAM" id="SSF52047">
    <property type="entry name" value="RNI-like"/>
    <property type="match status" value="1"/>
</dbReference>
<sequence length="491" mass="54776">MDAFTTPKRRRLLEEEEESRRGQPHGGGGSAGGGEEEQDAAADPPDLISRLPDDILGDVISLLPTAGGGRTQVLSRRWRPLWRTSPLNLDARVSFYDEGLAAAAVAAHAGPARRFSLTWDAYSDGFPAIDGWLRSPTLDGLRELELFYHAPDERYVTGGHRHTPLPLPVLRFSPTLRVLCVSCDWCRIDVVAPSGAGELEFPHLEQLTFKGIDIAESTLHSILAGSPVLKSLMLHYNIGYRRLRIRSSTLRSVGMTDGHKDREGRVEEVVVEDAPMLERLIPDRLMYHLDIRVVNAPKLKMLGYLYSHVSDRKVGRKDLLTKVFKGMELASLTNTIHTVKILALNEVSNLGVVVDFLRCFPCVEKLHIVVSSQGCTVKVEQDASLECLDSHLKTLQLTPYDGNASQVNLIRFFLLKAKVLESMKLVVSRVIPSGGDQWVASERKKLMRLENRASQGARFAFEHDRWASDNVPMKHIHDLALDNPFDRSVTT</sequence>
<dbReference type="SUPFAM" id="SSF81383">
    <property type="entry name" value="F-box domain"/>
    <property type="match status" value="1"/>
</dbReference>
<feature type="compositionally biased region" description="Gly residues" evidence="1">
    <location>
        <begin position="24"/>
        <end position="33"/>
    </location>
</feature>
<dbReference type="InterPro" id="IPR036047">
    <property type="entry name" value="F-box-like_dom_sf"/>
</dbReference>
<name>A0ABC9BX30_9POAL</name>
<dbReference type="AlphaFoldDB" id="A0ABC9BX30"/>
<dbReference type="PANTHER" id="PTHR32141">
    <property type="match status" value="1"/>
</dbReference>
<dbReference type="CDD" id="cd22160">
    <property type="entry name" value="F-box_AtFBL13-like"/>
    <property type="match status" value="1"/>
</dbReference>
<evidence type="ECO:0000313" key="4">
    <source>
        <dbReference type="Proteomes" id="UP001497457"/>
    </source>
</evidence>
<evidence type="ECO:0000256" key="1">
    <source>
        <dbReference type="SAM" id="MobiDB-lite"/>
    </source>
</evidence>
<protein>
    <recommendedName>
        <fullName evidence="2">FBD domain-containing protein</fullName>
    </recommendedName>
</protein>
<dbReference type="InterPro" id="IPR055411">
    <property type="entry name" value="LRR_FXL15/At3g58940/PEG3-like"/>
</dbReference>
<accession>A0ABC9BX30</accession>
<keyword evidence="4" id="KW-1185">Reference proteome</keyword>
<dbReference type="Pfam" id="PF08387">
    <property type="entry name" value="FBD"/>
    <property type="match status" value="1"/>
</dbReference>
<reference evidence="3" key="1">
    <citation type="submission" date="2024-10" db="EMBL/GenBank/DDBJ databases">
        <authorList>
            <person name="Ryan C."/>
        </authorList>
    </citation>
    <scope>NUCLEOTIDE SEQUENCE [LARGE SCALE GENOMIC DNA]</scope>
</reference>
<dbReference type="EMBL" id="OZ075138">
    <property type="protein sequence ID" value="CAL5010101.1"/>
    <property type="molecule type" value="Genomic_DNA"/>
</dbReference>
<dbReference type="Proteomes" id="UP001497457">
    <property type="component" value="Chromosome 28b"/>
</dbReference>
<proteinExistence type="predicted"/>
<dbReference type="InterPro" id="IPR053781">
    <property type="entry name" value="F-box_AtFBL13-like"/>
</dbReference>
<feature type="domain" description="FBD" evidence="2">
    <location>
        <begin position="386"/>
        <end position="462"/>
    </location>
</feature>
<gene>
    <name evidence="3" type="ORF">URODEC1_LOCUS69840</name>
</gene>
<dbReference type="SMART" id="SM00579">
    <property type="entry name" value="FBD"/>
    <property type="match status" value="1"/>
</dbReference>
<dbReference type="PANTHER" id="PTHR32141:SF150">
    <property type="entry name" value="FBD DOMAIN-CONTAINING PROTEIN"/>
    <property type="match status" value="1"/>
</dbReference>
<dbReference type="Pfam" id="PF24758">
    <property type="entry name" value="LRR_At5g56370"/>
    <property type="match status" value="1"/>
</dbReference>
<evidence type="ECO:0000259" key="2">
    <source>
        <dbReference type="SMART" id="SM00579"/>
    </source>
</evidence>